<feature type="domain" description="ABC transporter" evidence="5">
    <location>
        <begin position="2"/>
        <end position="231"/>
    </location>
</feature>
<dbReference type="PANTHER" id="PTHR43335:SF3">
    <property type="entry name" value="ABC TRANSPORTER"/>
    <property type="match status" value="1"/>
</dbReference>
<accession>A0A1H9ZED7</accession>
<dbReference type="STRING" id="29364.SAMN04487772_103166"/>
<dbReference type="OrthoDB" id="9804819at2"/>
<evidence type="ECO:0000259" key="5">
    <source>
        <dbReference type="PROSITE" id="PS50893"/>
    </source>
</evidence>
<gene>
    <name evidence="6" type="ORF">SAMN04487772_103166</name>
</gene>
<organism evidence="6 7">
    <name type="scientific">[Clostridium] polysaccharolyticum</name>
    <dbReference type="NCBI Taxonomy" id="29364"/>
    <lineage>
        <taxon>Bacteria</taxon>
        <taxon>Bacillati</taxon>
        <taxon>Bacillota</taxon>
        <taxon>Clostridia</taxon>
        <taxon>Lachnospirales</taxon>
        <taxon>Lachnospiraceae</taxon>
    </lineage>
</organism>
<sequence length="326" mass="36779">MLDVVHVQKRFGEKTVLDDLSMKVQSGEIYGLIGPIGAGKTTFMKICMGLLQADGGSIHLFGSDILKEKRMIQESAGYLPEKFQIYDKMKVLEYLEFFSTMYGLSYSVDKYLRELLDMVNLTKQADSYVKTLSRAKKQQLGVARCLVHNPVLLMLDEPLAGLDPVGKTEIMETLRYLKQQGKTIVLSSSSFAELQNTCTQIGIIKNGSIEIEGTIKQVLSQARESRAIHITVLGDMSLALLILKANANVKRISIAEDVLEITFHGNKGQEAQLLYELVSKGVQVISFSRTNGSLEDAFFELEEEKERRREQYENKSSLFERFKIKR</sequence>
<keyword evidence="3" id="KW-0547">Nucleotide-binding</keyword>
<evidence type="ECO:0000256" key="3">
    <source>
        <dbReference type="ARBA" id="ARBA00022741"/>
    </source>
</evidence>
<dbReference type="AlphaFoldDB" id="A0A1H9ZED7"/>
<dbReference type="SMART" id="SM00382">
    <property type="entry name" value="AAA"/>
    <property type="match status" value="1"/>
</dbReference>
<reference evidence="6 7" key="1">
    <citation type="submission" date="2016-10" db="EMBL/GenBank/DDBJ databases">
        <authorList>
            <person name="de Groot N.N."/>
        </authorList>
    </citation>
    <scope>NUCLEOTIDE SEQUENCE [LARGE SCALE GENOMIC DNA]</scope>
    <source>
        <strain evidence="6 7">DSM 1801</strain>
    </source>
</reference>
<comment type="similarity">
    <text evidence="1">Belongs to the ABC transporter superfamily.</text>
</comment>
<proteinExistence type="inferred from homology"/>
<protein>
    <submittedName>
        <fullName evidence="6">ABC-2 type transport system ATP-binding protein</fullName>
    </submittedName>
</protein>
<keyword evidence="7" id="KW-1185">Reference proteome</keyword>
<dbReference type="Pfam" id="PF00005">
    <property type="entry name" value="ABC_tran"/>
    <property type="match status" value="1"/>
</dbReference>
<evidence type="ECO:0000256" key="1">
    <source>
        <dbReference type="ARBA" id="ARBA00005417"/>
    </source>
</evidence>
<dbReference type="PROSITE" id="PS50893">
    <property type="entry name" value="ABC_TRANSPORTER_2"/>
    <property type="match status" value="1"/>
</dbReference>
<keyword evidence="4 6" id="KW-0067">ATP-binding</keyword>
<dbReference type="InterPro" id="IPR003593">
    <property type="entry name" value="AAA+_ATPase"/>
</dbReference>
<dbReference type="PANTHER" id="PTHR43335">
    <property type="entry name" value="ABC TRANSPORTER, ATP-BINDING PROTEIN"/>
    <property type="match status" value="1"/>
</dbReference>
<evidence type="ECO:0000256" key="2">
    <source>
        <dbReference type="ARBA" id="ARBA00022448"/>
    </source>
</evidence>
<dbReference type="Gene3D" id="3.40.50.300">
    <property type="entry name" value="P-loop containing nucleotide triphosphate hydrolases"/>
    <property type="match status" value="1"/>
</dbReference>
<dbReference type="SUPFAM" id="SSF52540">
    <property type="entry name" value="P-loop containing nucleoside triphosphate hydrolases"/>
    <property type="match status" value="1"/>
</dbReference>
<dbReference type="EMBL" id="FOHN01000003">
    <property type="protein sequence ID" value="SES80019.1"/>
    <property type="molecule type" value="Genomic_DNA"/>
</dbReference>
<dbReference type="RefSeq" id="WP_092476383.1">
    <property type="nucleotide sequence ID" value="NZ_FOHN01000003.1"/>
</dbReference>
<evidence type="ECO:0000256" key="4">
    <source>
        <dbReference type="ARBA" id="ARBA00022840"/>
    </source>
</evidence>
<keyword evidence="2" id="KW-0813">Transport</keyword>
<dbReference type="GO" id="GO:0016887">
    <property type="term" value="F:ATP hydrolysis activity"/>
    <property type="evidence" value="ECO:0007669"/>
    <property type="project" value="InterPro"/>
</dbReference>
<evidence type="ECO:0000313" key="7">
    <source>
        <dbReference type="Proteomes" id="UP000199800"/>
    </source>
</evidence>
<name>A0A1H9ZED7_9FIRM</name>
<dbReference type="InterPro" id="IPR003439">
    <property type="entry name" value="ABC_transporter-like_ATP-bd"/>
</dbReference>
<evidence type="ECO:0000313" key="6">
    <source>
        <dbReference type="EMBL" id="SES80019.1"/>
    </source>
</evidence>
<dbReference type="CDD" id="cd03230">
    <property type="entry name" value="ABC_DR_subfamily_A"/>
    <property type="match status" value="1"/>
</dbReference>
<dbReference type="InterPro" id="IPR027417">
    <property type="entry name" value="P-loop_NTPase"/>
</dbReference>
<dbReference type="Proteomes" id="UP000199800">
    <property type="component" value="Unassembled WGS sequence"/>
</dbReference>
<dbReference type="GO" id="GO:0005524">
    <property type="term" value="F:ATP binding"/>
    <property type="evidence" value="ECO:0007669"/>
    <property type="project" value="UniProtKB-KW"/>
</dbReference>